<dbReference type="EMBL" id="SMFP01000004">
    <property type="protein sequence ID" value="TDE38861.1"/>
    <property type="molecule type" value="Genomic_DNA"/>
</dbReference>
<keyword evidence="6" id="KW-0812">Transmembrane</keyword>
<dbReference type="GO" id="GO:0015159">
    <property type="term" value="F:polysaccharide transmembrane transporter activity"/>
    <property type="evidence" value="ECO:0007669"/>
    <property type="project" value="InterPro"/>
</dbReference>
<keyword evidence="13" id="KW-0998">Cell outer membrane</keyword>
<keyword evidence="12" id="KW-0564">Palmitate</keyword>
<keyword evidence="14" id="KW-0449">Lipoprotein</keyword>
<evidence type="ECO:0000256" key="5">
    <source>
        <dbReference type="ARBA" id="ARBA00022597"/>
    </source>
</evidence>
<dbReference type="GO" id="GO:0009279">
    <property type="term" value="C:cell outer membrane"/>
    <property type="evidence" value="ECO:0007669"/>
    <property type="project" value="UniProtKB-SubCell"/>
</dbReference>
<keyword evidence="7 15" id="KW-0732">Signal</keyword>
<keyword evidence="11" id="KW-0472">Membrane</keyword>
<proteinExistence type="inferred from homology"/>
<keyword evidence="4" id="KW-1134">Transmembrane beta strand</keyword>
<keyword evidence="9" id="KW-0406">Ion transport</keyword>
<evidence type="ECO:0000259" key="17">
    <source>
        <dbReference type="Pfam" id="PF22461"/>
    </source>
</evidence>
<comment type="caution">
    <text evidence="18">The sequence shown here is derived from an EMBL/GenBank/DDBJ whole genome shotgun (WGS) entry which is preliminary data.</text>
</comment>
<dbReference type="InterPro" id="IPR049712">
    <property type="entry name" value="Poly_export"/>
</dbReference>
<feature type="domain" description="SLBB" evidence="17">
    <location>
        <begin position="195"/>
        <end position="272"/>
    </location>
</feature>
<dbReference type="OrthoDB" id="9808421at2"/>
<evidence type="ECO:0000256" key="10">
    <source>
        <dbReference type="ARBA" id="ARBA00023114"/>
    </source>
</evidence>
<reference evidence="18 19" key="1">
    <citation type="submission" date="2019-03" db="EMBL/GenBank/DDBJ databases">
        <authorList>
            <person name="Zhang S."/>
        </authorList>
    </citation>
    <scope>NUCLEOTIDE SEQUENCE [LARGE SCALE GENOMIC DNA]</scope>
    <source>
        <strain evidence="18 19">S4J41</strain>
    </source>
</reference>
<dbReference type="Pfam" id="PF02563">
    <property type="entry name" value="Poly_export"/>
    <property type="match status" value="1"/>
</dbReference>
<evidence type="ECO:0000256" key="3">
    <source>
        <dbReference type="ARBA" id="ARBA00022448"/>
    </source>
</evidence>
<evidence type="ECO:0000256" key="15">
    <source>
        <dbReference type="SAM" id="SignalP"/>
    </source>
</evidence>
<evidence type="ECO:0000256" key="8">
    <source>
        <dbReference type="ARBA" id="ARBA00023047"/>
    </source>
</evidence>
<keyword evidence="5 18" id="KW-0762">Sugar transport</keyword>
<feature type="domain" description="SLBB" evidence="17">
    <location>
        <begin position="339"/>
        <end position="425"/>
    </location>
</feature>
<dbReference type="InterPro" id="IPR003715">
    <property type="entry name" value="Poly_export_N"/>
</dbReference>
<dbReference type="InterPro" id="IPR054765">
    <property type="entry name" value="SLBB_dom"/>
</dbReference>
<evidence type="ECO:0000313" key="19">
    <source>
        <dbReference type="Proteomes" id="UP000294662"/>
    </source>
</evidence>
<dbReference type="PANTHER" id="PTHR33619">
    <property type="entry name" value="POLYSACCHARIDE EXPORT PROTEIN GFCE-RELATED"/>
    <property type="match status" value="1"/>
</dbReference>
<keyword evidence="3" id="KW-0813">Transport</keyword>
<organism evidence="18 19">
    <name type="scientific">Antarcticimicrobium sediminis</name>
    <dbReference type="NCBI Taxonomy" id="2546227"/>
    <lineage>
        <taxon>Bacteria</taxon>
        <taxon>Pseudomonadati</taxon>
        <taxon>Pseudomonadota</taxon>
        <taxon>Alphaproteobacteria</taxon>
        <taxon>Rhodobacterales</taxon>
        <taxon>Paracoccaceae</taxon>
        <taxon>Antarcticimicrobium</taxon>
    </lineage>
</organism>
<comment type="subcellular location">
    <subcellularLocation>
        <location evidence="1">Cell outer membrane</location>
        <topology evidence="1">Multi-pass membrane protein</topology>
    </subcellularLocation>
</comment>
<protein>
    <submittedName>
        <fullName evidence="18">Sugar transporter</fullName>
    </submittedName>
</protein>
<keyword evidence="8" id="KW-0625">Polysaccharide transport</keyword>
<dbReference type="GO" id="GO:0046930">
    <property type="term" value="C:pore complex"/>
    <property type="evidence" value="ECO:0007669"/>
    <property type="project" value="UniProtKB-KW"/>
</dbReference>
<dbReference type="GO" id="GO:0015288">
    <property type="term" value="F:porin activity"/>
    <property type="evidence" value="ECO:0007669"/>
    <property type="project" value="UniProtKB-KW"/>
</dbReference>
<evidence type="ECO:0000256" key="11">
    <source>
        <dbReference type="ARBA" id="ARBA00023136"/>
    </source>
</evidence>
<evidence type="ECO:0000256" key="13">
    <source>
        <dbReference type="ARBA" id="ARBA00023237"/>
    </source>
</evidence>
<dbReference type="PANTHER" id="PTHR33619:SF3">
    <property type="entry name" value="POLYSACCHARIDE EXPORT PROTEIN GFCE-RELATED"/>
    <property type="match status" value="1"/>
</dbReference>
<evidence type="ECO:0000256" key="6">
    <source>
        <dbReference type="ARBA" id="ARBA00022692"/>
    </source>
</evidence>
<dbReference type="Gene3D" id="3.30.1950.10">
    <property type="entry name" value="wza like domain"/>
    <property type="match status" value="1"/>
</dbReference>
<dbReference type="GO" id="GO:0006811">
    <property type="term" value="P:monoatomic ion transport"/>
    <property type="evidence" value="ECO:0007669"/>
    <property type="project" value="UniProtKB-KW"/>
</dbReference>
<evidence type="ECO:0000256" key="14">
    <source>
        <dbReference type="ARBA" id="ARBA00023288"/>
    </source>
</evidence>
<keyword evidence="10" id="KW-0626">Porin</keyword>
<evidence type="ECO:0000256" key="12">
    <source>
        <dbReference type="ARBA" id="ARBA00023139"/>
    </source>
</evidence>
<feature type="chain" id="PRO_5020989214" evidence="15">
    <location>
        <begin position="20"/>
        <end position="454"/>
    </location>
</feature>
<dbReference type="RefSeq" id="WP_132828154.1">
    <property type="nucleotide sequence ID" value="NZ_SMFP01000004.1"/>
</dbReference>
<dbReference type="PROSITE" id="PS51257">
    <property type="entry name" value="PROKAR_LIPOPROTEIN"/>
    <property type="match status" value="1"/>
</dbReference>
<evidence type="ECO:0000256" key="9">
    <source>
        <dbReference type="ARBA" id="ARBA00023065"/>
    </source>
</evidence>
<keyword evidence="19" id="KW-1185">Reference proteome</keyword>
<evidence type="ECO:0000259" key="16">
    <source>
        <dbReference type="Pfam" id="PF02563"/>
    </source>
</evidence>
<name>A0A4R5EVF5_9RHOB</name>
<evidence type="ECO:0000256" key="7">
    <source>
        <dbReference type="ARBA" id="ARBA00022729"/>
    </source>
</evidence>
<dbReference type="Gene3D" id="3.10.560.10">
    <property type="entry name" value="Outer membrane lipoprotein wza domain like"/>
    <property type="match status" value="2"/>
</dbReference>
<dbReference type="Proteomes" id="UP000294662">
    <property type="component" value="Unassembled WGS sequence"/>
</dbReference>
<gene>
    <name evidence="18" type="ORF">E1B25_07510</name>
</gene>
<feature type="signal peptide" evidence="15">
    <location>
        <begin position="1"/>
        <end position="19"/>
    </location>
</feature>
<comment type="similarity">
    <text evidence="2">Belongs to the BexD/CtrA/VexA family.</text>
</comment>
<dbReference type="Pfam" id="PF22461">
    <property type="entry name" value="SLBB_2"/>
    <property type="match status" value="2"/>
</dbReference>
<accession>A0A4R5EVF5</accession>
<evidence type="ECO:0000256" key="1">
    <source>
        <dbReference type="ARBA" id="ARBA00004571"/>
    </source>
</evidence>
<feature type="domain" description="Polysaccharide export protein N-terminal" evidence="16">
    <location>
        <begin position="106"/>
        <end position="187"/>
    </location>
</feature>
<evidence type="ECO:0000256" key="2">
    <source>
        <dbReference type="ARBA" id="ARBA00009450"/>
    </source>
</evidence>
<evidence type="ECO:0000313" key="18">
    <source>
        <dbReference type="EMBL" id="TDE38861.1"/>
    </source>
</evidence>
<dbReference type="AlphaFoldDB" id="A0A4R5EVF5"/>
<sequence length="454" mass="49124">MRKLSILAVCIGLSACGTAYISPSVREQTTSAGLKVRVLPMTAETVLAANRSAYAPQELPDAFFRSAGTGGASPLRFAQAPDPVFEDQEPRHAIVTRPPPQTPLLPYRIGVGDVLFLAVPSSGSTVEQLSGLLAAQSARQGYTVQDDGAIAIPNVGRVPVAGMTIDEAEATMFQRLVESGIEPAFSLEIAEFLSKSVTIGGAIATPGVLNIGLKPLRLGEALQLAGGVSAPDVDYVTVRVYRDGELYQIPVTELFSRQDYQNLRLADGDSIFLDTTFELEQAQSYFEQQITVSQFKQNARTQALQELQAAVSLRRGELDEQRGNFASRMQLDAVDRDYVYLTGEVAKQSRVPLPFNHDATLADVVYGQGGFPNREANPKQFYVLRGSDNPAEHFGLTAYQLDARMVANLLLAARFKMRPNDIVFIAEQPVTKWSRVVSQITPGLITTAASAAAN</sequence>
<evidence type="ECO:0000256" key="4">
    <source>
        <dbReference type="ARBA" id="ARBA00022452"/>
    </source>
</evidence>